<dbReference type="InterPro" id="IPR002694">
    <property type="entry name" value="Znf_CHC2"/>
</dbReference>
<evidence type="ECO:0000256" key="1">
    <source>
        <dbReference type="ARBA" id="ARBA00022723"/>
    </source>
</evidence>
<evidence type="ECO:0000313" key="5">
    <source>
        <dbReference type="EMBL" id="TCN53830.1"/>
    </source>
</evidence>
<comment type="caution">
    <text evidence="5">The sequence shown here is derived from an EMBL/GenBank/DDBJ whole genome shotgun (WGS) entry which is preliminary data.</text>
</comment>
<evidence type="ECO:0000256" key="2">
    <source>
        <dbReference type="ARBA" id="ARBA00022771"/>
    </source>
</evidence>
<proteinExistence type="predicted"/>
<dbReference type="EMBL" id="SLWA01000008">
    <property type="protein sequence ID" value="TCN53830.1"/>
    <property type="molecule type" value="Genomic_DNA"/>
</dbReference>
<dbReference type="PANTHER" id="PTHR30313">
    <property type="entry name" value="DNA PRIMASE"/>
    <property type="match status" value="1"/>
</dbReference>
<evidence type="ECO:0000259" key="4">
    <source>
        <dbReference type="SMART" id="SM00400"/>
    </source>
</evidence>
<dbReference type="Gene3D" id="3.40.1360.10">
    <property type="match status" value="1"/>
</dbReference>
<keyword evidence="6" id="KW-1185">Reference proteome</keyword>
<dbReference type="InterPro" id="IPR050219">
    <property type="entry name" value="DnaG_primase"/>
</dbReference>
<reference evidence="5 6" key="1">
    <citation type="journal article" date="2015" name="Stand. Genomic Sci.">
        <title>Genomic Encyclopedia of Bacterial and Archaeal Type Strains, Phase III: the genomes of soil and plant-associated and newly described type strains.</title>
        <authorList>
            <person name="Whitman W.B."/>
            <person name="Woyke T."/>
            <person name="Klenk H.P."/>
            <person name="Zhou Y."/>
            <person name="Lilburn T.G."/>
            <person name="Beck B.J."/>
            <person name="De Vos P."/>
            <person name="Vandamme P."/>
            <person name="Eisen J.A."/>
            <person name="Garrity G."/>
            <person name="Hugenholtz P."/>
            <person name="Kyrpides N.C."/>
        </authorList>
    </citation>
    <scope>NUCLEOTIDE SEQUENCE [LARGE SCALE GENOMIC DNA]</scope>
    <source>
        <strain evidence="5 6">P5626</strain>
    </source>
</reference>
<dbReference type="Pfam" id="PF13155">
    <property type="entry name" value="Toprim_2"/>
    <property type="match status" value="1"/>
</dbReference>
<keyword evidence="3" id="KW-0862">Zinc</keyword>
<sequence>MQLLMRFNVNVVSQLDDICIKISKKAKIIVIFFHQQMNKLVRNQIEDLLKKAIMEKFNCKIANQIDLVNYLETLGHEPSKIKNQDHWYLSPFRNENTPSFKVNQKLNLWYDHGLGKGGNVVDFGIEYFRCTVSEFLQLLNGSSISSGISLSSKNENRQSSNQRIVNDKKANVHDKIVIVDVRTLENKFLMAYLNSRSISHEIARQHCKEVDFCLNNRKYTAIGFQNISGGYELRNEYFKGSSSPKDITFIDRQAKSVAVFEGFFDYLSYKMMNQKSVNLQTNFLILNSLSFFKKSLELMEKHETVDLYLDRDTGGIKCTCEALQRDSAKYIDQSLLYEKKKDLNEWLNQKQQVKRGHSFRRSI</sequence>
<dbReference type="Pfam" id="PF01807">
    <property type="entry name" value="Zn_ribbon_DnaG"/>
    <property type="match status" value="1"/>
</dbReference>
<name>A0ABY2AV45_9FLAO</name>
<protein>
    <submittedName>
        <fullName evidence="5">CHC2-type zinc finger protein</fullName>
    </submittedName>
</protein>
<dbReference type="SUPFAM" id="SSF57783">
    <property type="entry name" value="Zinc beta-ribbon"/>
    <property type="match status" value="1"/>
</dbReference>
<accession>A0ABY2AV45</accession>
<dbReference type="PANTHER" id="PTHR30313:SF2">
    <property type="entry name" value="DNA PRIMASE"/>
    <property type="match status" value="1"/>
</dbReference>
<keyword evidence="1" id="KW-0479">Metal-binding</keyword>
<evidence type="ECO:0000256" key="3">
    <source>
        <dbReference type="ARBA" id="ARBA00022833"/>
    </source>
</evidence>
<evidence type="ECO:0000313" key="6">
    <source>
        <dbReference type="Proteomes" id="UP000295270"/>
    </source>
</evidence>
<organism evidence="5 6">
    <name type="scientific">Flavobacterium circumlabens</name>
    <dbReference type="NCBI Taxonomy" id="2133765"/>
    <lineage>
        <taxon>Bacteria</taxon>
        <taxon>Pseudomonadati</taxon>
        <taxon>Bacteroidota</taxon>
        <taxon>Flavobacteriia</taxon>
        <taxon>Flavobacteriales</taxon>
        <taxon>Flavobacteriaceae</taxon>
        <taxon>Flavobacterium</taxon>
    </lineage>
</organism>
<gene>
    <name evidence="5" type="ORF">EV142_108135</name>
</gene>
<dbReference type="RefSeq" id="WP_238698758.1">
    <property type="nucleotide sequence ID" value="NZ_QWDN01000008.1"/>
</dbReference>
<dbReference type="Gene3D" id="3.90.580.10">
    <property type="entry name" value="Zinc finger, CHC2-type domain"/>
    <property type="match status" value="1"/>
</dbReference>
<dbReference type="Proteomes" id="UP000295270">
    <property type="component" value="Unassembled WGS sequence"/>
</dbReference>
<feature type="domain" description="Zinc finger CHC2-type" evidence="4">
    <location>
        <begin position="86"/>
        <end position="140"/>
    </location>
</feature>
<dbReference type="InterPro" id="IPR036977">
    <property type="entry name" value="DNA_primase_Znf_CHC2"/>
</dbReference>
<dbReference type="SMART" id="SM00400">
    <property type="entry name" value="ZnF_CHCC"/>
    <property type="match status" value="1"/>
</dbReference>
<keyword evidence="2" id="KW-0863">Zinc-finger</keyword>